<dbReference type="InterPro" id="IPR052159">
    <property type="entry name" value="Competence_DNA_uptake"/>
</dbReference>
<gene>
    <name evidence="8" type="ORF">NQ502_13395</name>
</gene>
<evidence type="ECO:0000256" key="2">
    <source>
        <dbReference type="ARBA" id="ARBA00022475"/>
    </source>
</evidence>
<protein>
    <submittedName>
        <fullName evidence="8">DNA internalization-related competence protein ComEC/Rec2</fullName>
    </submittedName>
</protein>
<dbReference type="InterPro" id="IPR001279">
    <property type="entry name" value="Metallo-B-lactamas"/>
</dbReference>
<feature type="transmembrane region" description="Helical" evidence="6">
    <location>
        <begin position="198"/>
        <end position="221"/>
    </location>
</feature>
<comment type="subcellular location">
    <subcellularLocation>
        <location evidence="1">Cell membrane</location>
        <topology evidence="1">Multi-pass membrane protein</topology>
    </subcellularLocation>
</comment>
<dbReference type="NCBIfam" id="TIGR00361">
    <property type="entry name" value="ComEC_Rec2"/>
    <property type="match status" value="1"/>
</dbReference>
<evidence type="ECO:0000313" key="8">
    <source>
        <dbReference type="EMBL" id="UWP58373.1"/>
    </source>
</evidence>
<feature type="transmembrane region" description="Helical" evidence="6">
    <location>
        <begin position="326"/>
        <end position="343"/>
    </location>
</feature>
<evidence type="ECO:0000256" key="5">
    <source>
        <dbReference type="ARBA" id="ARBA00023136"/>
    </source>
</evidence>
<dbReference type="InterPro" id="IPR004477">
    <property type="entry name" value="ComEC_N"/>
</dbReference>
<dbReference type="InterPro" id="IPR036866">
    <property type="entry name" value="RibonucZ/Hydroxyglut_hydro"/>
</dbReference>
<keyword evidence="9" id="KW-1185">Reference proteome</keyword>
<feature type="transmembrane region" description="Helical" evidence="6">
    <location>
        <begin position="448"/>
        <end position="466"/>
    </location>
</feature>
<reference evidence="8" key="1">
    <citation type="journal article" date="2022" name="Cell">
        <title>Design, construction, and in vivo augmentation of a complex gut microbiome.</title>
        <authorList>
            <person name="Cheng A.G."/>
            <person name="Ho P.Y."/>
            <person name="Aranda-Diaz A."/>
            <person name="Jain S."/>
            <person name="Yu F.B."/>
            <person name="Meng X."/>
            <person name="Wang M."/>
            <person name="Iakiviak M."/>
            <person name="Nagashima K."/>
            <person name="Zhao A."/>
            <person name="Murugkar P."/>
            <person name="Patil A."/>
            <person name="Atabakhsh K."/>
            <person name="Weakley A."/>
            <person name="Yan J."/>
            <person name="Brumbaugh A.R."/>
            <person name="Higginbottom S."/>
            <person name="Dimas A."/>
            <person name="Shiver A.L."/>
            <person name="Deutschbauer A."/>
            <person name="Neff N."/>
            <person name="Sonnenburg J.L."/>
            <person name="Huang K.C."/>
            <person name="Fischbach M.A."/>
        </authorList>
    </citation>
    <scope>NUCLEOTIDE SEQUENCE</scope>
    <source>
        <strain evidence="8">DSM 19829</strain>
    </source>
</reference>
<keyword evidence="5 6" id="KW-0472">Membrane</keyword>
<feature type="transmembrane region" description="Helical" evidence="6">
    <location>
        <begin position="355"/>
        <end position="378"/>
    </location>
</feature>
<evidence type="ECO:0000256" key="1">
    <source>
        <dbReference type="ARBA" id="ARBA00004651"/>
    </source>
</evidence>
<dbReference type="Pfam" id="PF03772">
    <property type="entry name" value="Competence"/>
    <property type="match status" value="1"/>
</dbReference>
<dbReference type="Pfam" id="PF13567">
    <property type="entry name" value="DUF4131"/>
    <property type="match status" value="1"/>
</dbReference>
<dbReference type="SMART" id="SM00849">
    <property type="entry name" value="Lactamase_B"/>
    <property type="match status" value="1"/>
</dbReference>
<proteinExistence type="predicted"/>
<dbReference type="PANTHER" id="PTHR30619">
    <property type="entry name" value="DNA INTERNALIZATION/COMPETENCE PROTEIN COMEC/REC2"/>
    <property type="match status" value="1"/>
</dbReference>
<name>A0ABY5VED8_9FIRM</name>
<dbReference type="InterPro" id="IPR025405">
    <property type="entry name" value="DUF4131"/>
</dbReference>
<sequence>MNRRPLCLLCIAVMAGIWLLESLGITHAGGPGPNEAVAAFSEENARCRVTGRIFRQETKSDKSYLYLRETELVIQTRRYSIRNIKIKSEKKESVKIGSIILVTGELYSIPSPTNPGQFDQGFYHTVQKIDALMSAETIEVLDGNGYPIRNFLAGIREEMCGFLQREAPREAGVLAAMVLGDKSLLEDIDRSSYQMGGMMHILAISGLHLTVMGMGMFRLLMKLGCGCRMAGSISALLMVGYGIFTGSSVSAMRAVIMFALTAGARLTGRTYDLMSGLAFSALLILAEYPGYLWYSGFLLSYAAVLGIGLILPVFRSREGAGSALKSFGAVWIMTFPLTLYYFYELPVFAPLLNLLLLPILPLVLGSGAAGCLGGLISQGAGRMLLLPGKLALAAYDAVLQIVCRIPFATWILGKPSQIQMTIYYIAVGMWICLMYGRQKRRDKSVWQLLLPVLAVVCLCIRIPGGLQVTMLDVGQGDSFVFGLPSGAHYLLDGGSSSTGNVGTYRILPYLKSSGIQTLEGVFVTHGDEDHTNGILEILTAIREHRTSLRVKKLLLPYWMKTTGKKELAEAAEASGIPVIYLKKGDRIIDGEVCITVLHPPPHEIPEDENSGSLTLRIDFKRFTAVFTGDLCGKAEEQVAEGDVSCQLLKVAHHGSVSSTGEEFLNAALPGICFISCGADNRYGHPHPEVVKRIERTGARIWQTTETGAVMLETDGKEKLRLTSFMDKSGVDKAG</sequence>
<evidence type="ECO:0000256" key="6">
    <source>
        <dbReference type="SAM" id="Phobius"/>
    </source>
</evidence>
<dbReference type="SUPFAM" id="SSF56281">
    <property type="entry name" value="Metallo-hydrolase/oxidoreductase"/>
    <property type="match status" value="1"/>
</dbReference>
<feature type="domain" description="Metallo-beta-lactamase" evidence="7">
    <location>
        <begin position="475"/>
        <end position="671"/>
    </location>
</feature>
<feature type="transmembrane region" description="Helical" evidence="6">
    <location>
        <begin position="291"/>
        <end position="314"/>
    </location>
</feature>
<evidence type="ECO:0000259" key="7">
    <source>
        <dbReference type="SMART" id="SM00849"/>
    </source>
</evidence>
<feature type="transmembrane region" description="Helical" evidence="6">
    <location>
        <begin position="418"/>
        <end position="436"/>
    </location>
</feature>
<dbReference type="RefSeq" id="WP_028528167.1">
    <property type="nucleotide sequence ID" value="NZ_CABLBR010000008.1"/>
</dbReference>
<dbReference type="Pfam" id="PF00753">
    <property type="entry name" value="Lactamase_B"/>
    <property type="match status" value="1"/>
</dbReference>
<evidence type="ECO:0000256" key="4">
    <source>
        <dbReference type="ARBA" id="ARBA00022989"/>
    </source>
</evidence>
<dbReference type="NCBIfam" id="TIGR00360">
    <property type="entry name" value="ComEC_N-term"/>
    <property type="match status" value="1"/>
</dbReference>
<evidence type="ECO:0000313" key="9">
    <source>
        <dbReference type="Proteomes" id="UP001060164"/>
    </source>
</evidence>
<feature type="transmembrane region" description="Helical" evidence="6">
    <location>
        <begin position="390"/>
        <end position="412"/>
    </location>
</feature>
<dbReference type="InterPro" id="IPR004797">
    <property type="entry name" value="Competence_ComEC/Rec2"/>
</dbReference>
<keyword evidence="2" id="KW-1003">Cell membrane</keyword>
<dbReference type="Gene3D" id="3.60.15.10">
    <property type="entry name" value="Ribonuclease Z/Hydroxyacylglutathione hydrolase-like"/>
    <property type="match status" value="1"/>
</dbReference>
<dbReference type="EMBL" id="CP102290">
    <property type="protein sequence ID" value="UWP58373.1"/>
    <property type="molecule type" value="Genomic_DNA"/>
</dbReference>
<evidence type="ECO:0000256" key="3">
    <source>
        <dbReference type="ARBA" id="ARBA00022692"/>
    </source>
</evidence>
<organism evidence="8 9">
    <name type="scientific">Ruminococcus gauvreauii</name>
    <dbReference type="NCBI Taxonomy" id="438033"/>
    <lineage>
        <taxon>Bacteria</taxon>
        <taxon>Bacillati</taxon>
        <taxon>Bacillota</taxon>
        <taxon>Clostridia</taxon>
        <taxon>Eubacteriales</taxon>
        <taxon>Oscillospiraceae</taxon>
        <taxon>Ruminococcus</taxon>
    </lineage>
</organism>
<keyword evidence="4 6" id="KW-1133">Transmembrane helix</keyword>
<feature type="transmembrane region" description="Helical" evidence="6">
    <location>
        <begin position="233"/>
        <end position="260"/>
    </location>
</feature>
<keyword evidence="3 6" id="KW-0812">Transmembrane</keyword>
<dbReference type="InterPro" id="IPR035681">
    <property type="entry name" value="ComA-like_MBL"/>
</dbReference>
<dbReference type="Proteomes" id="UP001060164">
    <property type="component" value="Chromosome"/>
</dbReference>
<dbReference type="PANTHER" id="PTHR30619:SF7">
    <property type="entry name" value="BETA-LACTAMASE DOMAIN PROTEIN"/>
    <property type="match status" value="1"/>
</dbReference>
<accession>A0ABY5VED8</accession>
<dbReference type="CDD" id="cd07731">
    <property type="entry name" value="ComA-like_MBL-fold"/>
    <property type="match status" value="1"/>
</dbReference>